<gene>
    <name evidence="2" type="ORF">MYCGRDRAFT_97613</name>
</gene>
<sequence length="161" mass="17936">MRPASRTGIRYIDCSSRCRMPYGAGVTRALEGDNLESAIVSTRVLRYCVTTEGGSFFNSSVLCRTLSLAIREIRTPCQGCHSAVTSYARHELDNPGSAALNEDSESTVWQYLLLTAKRVVEHQPPIDRGYDYNTDTLWVREEDNGPKEEESARVSRSSAPK</sequence>
<dbReference type="Proteomes" id="UP000008062">
    <property type="component" value="Chromosome 14"/>
</dbReference>
<dbReference type="InParanoid" id="F9XQU6"/>
<name>F9XQU6_ZYMTI</name>
<dbReference type="GeneID" id="13400359"/>
<dbReference type="KEGG" id="ztr:MYCGRDRAFT_97613"/>
<dbReference type="EMBL" id="CM001209">
    <property type="protein sequence ID" value="EGP82422.1"/>
    <property type="molecule type" value="Genomic_DNA"/>
</dbReference>
<evidence type="ECO:0000313" key="3">
    <source>
        <dbReference type="Proteomes" id="UP000008062"/>
    </source>
</evidence>
<feature type="region of interest" description="Disordered" evidence="1">
    <location>
        <begin position="139"/>
        <end position="161"/>
    </location>
</feature>
<proteinExistence type="predicted"/>
<dbReference type="RefSeq" id="XP_003847446.1">
    <property type="nucleotide sequence ID" value="XM_003847398.1"/>
</dbReference>
<protein>
    <submittedName>
        <fullName evidence="2">Uncharacterized protein</fullName>
    </submittedName>
</protein>
<dbReference type="AlphaFoldDB" id="F9XQU6"/>
<keyword evidence="3" id="KW-1185">Reference proteome</keyword>
<accession>F9XQU6</accession>
<evidence type="ECO:0000313" key="2">
    <source>
        <dbReference type="EMBL" id="EGP82422.1"/>
    </source>
</evidence>
<dbReference type="HOGENOM" id="CLU_1645069_0_0_1"/>
<feature type="compositionally biased region" description="Basic and acidic residues" evidence="1">
    <location>
        <begin position="139"/>
        <end position="153"/>
    </location>
</feature>
<organism evidence="2 3">
    <name type="scientific">Zymoseptoria tritici (strain CBS 115943 / IPO323)</name>
    <name type="common">Speckled leaf blotch fungus</name>
    <name type="synonym">Septoria tritici</name>
    <dbReference type="NCBI Taxonomy" id="336722"/>
    <lineage>
        <taxon>Eukaryota</taxon>
        <taxon>Fungi</taxon>
        <taxon>Dikarya</taxon>
        <taxon>Ascomycota</taxon>
        <taxon>Pezizomycotina</taxon>
        <taxon>Dothideomycetes</taxon>
        <taxon>Dothideomycetidae</taxon>
        <taxon>Mycosphaerellales</taxon>
        <taxon>Mycosphaerellaceae</taxon>
        <taxon>Zymoseptoria</taxon>
    </lineage>
</organism>
<evidence type="ECO:0000256" key="1">
    <source>
        <dbReference type="SAM" id="MobiDB-lite"/>
    </source>
</evidence>
<reference evidence="2 3" key="1">
    <citation type="journal article" date="2011" name="PLoS Genet.">
        <title>Finished genome of the fungal wheat pathogen Mycosphaerella graminicola reveals dispensome structure, chromosome plasticity, and stealth pathogenesis.</title>
        <authorList>
            <person name="Goodwin S.B."/>
            <person name="Ben M'barek S."/>
            <person name="Dhillon B."/>
            <person name="Wittenberg A.H.J."/>
            <person name="Crane C.F."/>
            <person name="Hane J.K."/>
            <person name="Foster A.J."/>
            <person name="Van der Lee T.A.J."/>
            <person name="Grimwood J."/>
            <person name="Aerts A."/>
            <person name="Antoniw J."/>
            <person name="Bailey A."/>
            <person name="Bluhm B."/>
            <person name="Bowler J."/>
            <person name="Bristow J."/>
            <person name="van der Burgt A."/>
            <person name="Canto-Canche B."/>
            <person name="Churchill A.C.L."/>
            <person name="Conde-Ferraez L."/>
            <person name="Cools H.J."/>
            <person name="Coutinho P.M."/>
            <person name="Csukai M."/>
            <person name="Dehal P."/>
            <person name="De Wit P."/>
            <person name="Donzelli B."/>
            <person name="van de Geest H.C."/>
            <person name="van Ham R.C.H.J."/>
            <person name="Hammond-Kosack K.E."/>
            <person name="Henrissat B."/>
            <person name="Kilian A."/>
            <person name="Kobayashi A.K."/>
            <person name="Koopmann E."/>
            <person name="Kourmpetis Y."/>
            <person name="Kuzniar A."/>
            <person name="Lindquist E."/>
            <person name="Lombard V."/>
            <person name="Maliepaard C."/>
            <person name="Martins N."/>
            <person name="Mehrabi R."/>
            <person name="Nap J.P.H."/>
            <person name="Ponomarenko A."/>
            <person name="Rudd J.J."/>
            <person name="Salamov A."/>
            <person name="Schmutz J."/>
            <person name="Schouten H.J."/>
            <person name="Shapiro H."/>
            <person name="Stergiopoulos I."/>
            <person name="Torriani S.F.F."/>
            <person name="Tu H."/>
            <person name="de Vries R.P."/>
            <person name="Waalwijk C."/>
            <person name="Ware S.B."/>
            <person name="Wiebenga A."/>
            <person name="Zwiers L.-H."/>
            <person name="Oliver R.P."/>
            <person name="Grigoriev I.V."/>
            <person name="Kema G.H.J."/>
        </authorList>
    </citation>
    <scope>NUCLEOTIDE SEQUENCE [LARGE SCALE GENOMIC DNA]</scope>
    <source>
        <strain evidence="3">CBS 115943 / IPO323</strain>
    </source>
</reference>